<feature type="region of interest" description="Disordered" evidence="1">
    <location>
        <begin position="41"/>
        <end position="65"/>
    </location>
</feature>
<evidence type="ECO:0008006" key="4">
    <source>
        <dbReference type="Google" id="ProtNLM"/>
    </source>
</evidence>
<dbReference type="EMBL" id="JBHSBL010000019">
    <property type="protein sequence ID" value="MFC4068817.1"/>
    <property type="molecule type" value="Genomic_DNA"/>
</dbReference>
<proteinExistence type="predicted"/>
<accession>A0ABV8J0N2</accession>
<evidence type="ECO:0000313" key="3">
    <source>
        <dbReference type="Proteomes" id="UP001595867"/>
    </source>
</evidence>
<comment type="caution">
    <text evidence="2">The sequence shown here is derived from an EMBL/GenBank/DDBJ whole genome shotgun (WGS) entry which is preliminary data.</text>
</comment>
<evidence type="ECO:0000256" key="1">
    <source>
        <dbReference type="SAM" id="MobiDB-lite"/>
    </source>
</evidence>
<dbReference type="RefSeq" id="WP_378069703.1">
    <property type="nucleotide sequence ID" value="NZ_JBHSBL010000019.1"/>
</dbReference>
<evidence type="ECO:0000313" key="2">
    <source>
        <dbReference type="EMBL" id="MFC4068817.1"/>
    </source>
</evidence>
<name>A0ABV8J0N2_9ACTN</name>
<dbReference type="Proteomes" id="UP001595867">
    <property type="component" value="Unassembled WGS sequence"/>
</dbReference>
<sequence length="65" mass="7347">MPTQDDVLGYFRSLSTWGRWGDELGTLNHITDDVRRAAARAVRWSTPRPAPAARSTRSPRSEHGR</sequence>
<keyword evidence="3" id="KW-1185">Reference proteome</keyword>
<organism evidence="2 3">
    <name type="scientific">Actinoplanes subglobosus</name>
    <dbReference type="NCBI Taxonomy" id="1547892"/>
    <lineage>
        <taxon>Bacteria</taxon>
        <taxon>Bacillati</taxon>
        <taxon>Actinomycetota</taxon>
        <taxon>Actinomycetes</taxon>
        <taxon>Micromonosporales</taxon>
        <taxon>Micromonosporaceae</taxon>
        <taxon>Actinoplanes</taxon>
    </lineage>
</organism>
<protein>
    <recommendedName>
        <fullName evidence="4">Cyclase</fullName>
    </recommendedName>
</protein>
<reference evidence="3" key="1">
    <citation type="journal article" date="2019" name="Int. J. Syst. Evol. Microbiol.">
        <title>The Global Catalogue of Microorganisms (GCM) 10K type strain sequencing project: providing services to taxonomists for standard genome sequencing and annotation.</title>
        <authorList>
            <consortium name="The Broad Institute Genomics Platform"/>
            <consortium name="The Broad Institute Genome Sequencing Center for Infectious Disease"/>
            <person name="Wu L."/>
            <person name="Ma J."/>
        </authorList>
    </citation>
    <scope>NUCLEOTIDE SEQUENCE [LARGE SCALE GENOMIC DNA]</scope>
    <source>
        <strain evidence="3">TBRC 5832</strain>
    </source>
</reference>
<gene>
    <name evidence="2" type="ORF">ACFO0C_28130</name>
</gene>